<feature type="domain" description="Methionyl/Leucyl tRNA synthetase" evidence="11">
    <location>
        <begin position="57"/>
        <end position="424"/>
    </location>
</feature>
<sequence>MATLSRSYRCLVTARPIFARHVFASSLSYSLKSRHSIPRQCHAAGYATEAESPKKPFYVTTPIFYVNAAPHVGHLYSMVLGDVIKRWQQLKGNTNAIFLTGTDEHGIKIQQAAQEAGMDTQSFCDMNCKTFKDLARAAKISNDHFIRTTDEAHKDAVRYFWESLQHRGYIYTKKHEGWYSVSDEAFYPQSQVEPSLDPATGRKRMISTETGKEVEWSSEINYHFRLSAFKDRLLEFYEQNPKFILAKNHMRHLKKTVEADLQDLSISRPVERLTWGVRVPGDDSQTIYVWLDALINYLTKAGYPFTPGKESDLGWPADLHIVGKDIVRFHCIYWPAFLMALDLPLPRHVLVHGHWTMNKAKMSKSTGNVVNPFFAIDRFSVDVMRFFLTLRGPLIDDSNYENNNIVNDYKKYLQYGVGNVYQRLMGVARLKLRPSIDAAKSGFSTEANENDMEFEKYLQELPAIVDRFMEAFNSKAALRELVDGAMKAQNYFHRSAPWEHKDDLTRCARVLYNVSEFLRISGILLQPFMPQKSSELLDRIGVSRDLSARGFAAAKYGADYEYGLVENPAEKRQFLFPPLMVED</sequence>
<dbReference type="Proteomes" id="UP000001294">
    <property type="component" value="Unassembled WGS sequence"/>
</dbReference>
<dbReference type="PANTHER" id="PTHR43326:SF1">
    <property type="entry name" value="METHIONINE--TRNA LIGASE, MITOCHONDRIAL"/>
    <property type="match status" value="1"/>
</dbReference>
<dbReference type="GO" id="GO:0005739">
    <property type="term" value="C:mitochondrion"/>
    <property type="evidence" value="ECO:0007669"/>
    <property type="project" value="UniProtKB-ARBA"/>
</dbReference>
<protein>
    <recommendedName>
        <fullName evidence="9">Probable methionine--tRNA ligase, mitochondrial</fullName>
        <ecNumber evidence="2">6.1.1.10</ecNumber>
    </recommendedName>
</protein>
<evidence type="ECO:0000256" key="2">
    <source>
        <dbReference type="ARBA" id="ARBA00012838"/>
    </source>
</evidence>
<evidence type="ECO:0000256" key="9">
    <source>
        <dbReference type="ARBA" id="ARBA00068817"/>
    </source>
</evidence>
<evidence type="ECO:0000256" key="5">
    <source>
        <dbReference type="ARBA" id="ARBA00022840"/>
    </source>
</evidence>
<keyword evidence="5 10" id="KW-0067">ATP-binding</keyword>
<evidence type="ECO:0000313" key="13">
    <source>
        <dbReference type="Proteomes" id="UP000001294"/>
    </source>
</evidence>
<keyword evidence="7 10" id="KW-0030">Aminoacyl-tRNA synthetase</keyword>
<dbReference type="PRINTS" id="PR01041">
    <property type="entry name" value="TRNASYNTHMET"/>
</dbReference>
<dbReference type="InterPro" id="IPR009080">
    <property type="entry name" value="tRNAsynth_Ia_anticodon-bd"/>
</dbReference>
<keyword evidence="13" id="KW-1185">Reference proteome</keyword>
<dbReference type="AlphaFoldDB" id="B6QHI7"/>
<evidence type="ECO:0000259" key="11">
    <source>
        <dbReference type="Pfam" id="PF09334"/>
    </source>
</evidence>
<dbReference type="GO" id="GO:0006431">
    <property type="term" value="P:methionyl-tRNA aminoacylation"/>
    <property type="evidence" value="ECO:0007669"/>
    <property type="project" value="InterPro"/>
</dbReference>
<dbReference type="Gene3D" id="3.40.50.620">
    <property type="entry name" value="HUPs"/>
    <property type="match status" value="1"/>
</dbReference>
<dbReference type="Pfam" id="PF09334">
    <property type="entry name" value="tRNA-synt_1g"/>
    <property type="match status" value="1"/>
</dbReference>
<gene>
    <name evidence="12" type="ORF">PMAA_094400</name>
</gene>
<dbReference type="STRING" id="441960.B6QHI7"/>
<name>B6QHI7_TALMQ</name>
<dbReference type="EMBL" id="DS995902">
    <property type="protein sequence ID" value="EEA22832.1"/>
    <property type="molecule type" value="Genomic_DNA"/>
</dbReference>
<dbReference type="Gene3D" id="2.170.220.10">
    <property type="match status" value="1"/>
</dbReference>
<dbReference type="InterPro" id="IPR014729">
    <property type="entry name" value="Rossmann-like_a/b/a_fold"/>
</dbReference>
<comment type="similarity">
    <text evidence="1 10">Belongs to the class-I aminoacyl-tRNA synthetase family.</text>
</comment>
<dbReference type="PANTHER" id="PTHR43326">
    <property type="entry name" value="METHIONYL-TRNA SYNTHETASE"/>
    <property type="match status" value="1"/>
</dbReference>
<keyword evidence="4 10" id="KW-0547">Nucleotide-binding</keyword>
<dbReference type="PhylomeDB" id="B6QHI7"/>
<evidence type="ECO:0000256" key="3">
    <source>
        <dbReference type="ARBA" id="ARBA00022598"/>
    </source>
</evidence>
<dbReference type="GO" id="GO:0005524">
    <property type="term" value="F:ATP binding"/>
    <property type="evidence" value="ECO:0007669"/>
    <property type="project" value="UniProtKB-KW"/>
</dbReference>
<dbReference type="InterPro" id="IPR033911">
    <property type="entry name" value="MetRS_core"/>
</dbReference>
<evidence type="ECO:0000256" key="6">
    <source>
        <dbReference type="ARBA" id="ARBA00022917"/>
    </source>
</evidence>
<proteinExistence type="inferred from homology"/>
<dbReference type="SUPFAM" id="SSF47323">
    <property type="entry name" value="Anticodon-binding domain of a subclass of class I aminoacyl-tRNA synthetases"/>
    <property type="match status" value="1"/>
</dbReference>
<comment type="catalytic activity">
    <reaction evidence="8">
        <text>tRNA(Met) + L-methionine + ATP = L-methionyl-tRNA(Met) + AMP + diphosphate</text>
        <dbReference type="Rhea" id="RHEA:13481"/>
        <dbReference type="Rhea" id="RHEA-COMP:9667"/>
        <dbReference type="Rhea" id="RHEA-COMP:9698"/>
        <dbReference type="ChEBI" id="CHEBI:30616"/>
        <dbReference type="ChEBI" id="CHEBI:33019"/>
        <dbReference type="ChEBI" id="CHEBI:57844"/>
        <dbReference type="ChEBI" id="CHEBI:78442"/>
        <dbReference type="ChEBI" id="CHEBI:78530"/>
        <dbReference type="ChEBI" id="CHEBI:456215"/>
        <dbReference type="EC" id="6.1.1.10"/>
    </reaction>
</comment>
<dbReference type="VEuPathDB" id="FungiDB:PMAA_094400"/>
<dbReference type="FunFam" id="2.170.220.10:FF:000001">
    <property type="entry name" value="methionine--tRNA ligase, mitochondrial"/>
    <property type="match status" value="1"/>
</dbReference>
<organism evidence="12 13">
    <name type="scientific">Talaromyces marneffei (strain ATCC 18224 / CBS 334.59 / QM 7333)</name>
    <name type="common">Penicillium marneffei</name>
    <dbReference type="NCBI Taxonomy" id="441960"/>
    <lineage>
        <taxon>Eukaryota</taxon>
        <taxon>Fungi</taxon>
        <taxon>Dikarya</taxon>
        <taxon>Ascomycota</taxon>
        <taxon>Pezizomycotina</taxon>
        <taxon>Eurotiomycetes</taxon>
        <taxon>Eurotiomycetidae</taxon>
        <taxon>Eurotiales</taxon>
        <taxon>Trichocomaceae</taxon>
        <taxon>Talaromyces</taxon>
        <taxon>Talaromyces sect. Talaromyces</taxon>
    </lineage>
</organism>
<evidence type="ECO:0000313" key="12">
    <source>
        <dbReference type="EMBL" id="EEA22832.1"/>
    </source>
</evidence>
<dbReference type="InterPro" id="IPR023457">
    <property type="entry name" value="Met-tRNA_synth_2"/>
</dbReference>
<dbReference type="InterPro" id="IPR014758">
    <property type="entry name" value="Met-tRNA_synth"/>
</dbReference>
<evidence type="ECO:0000256" key="8">
    <source>
        <dbReference type="ARBA" id="ARBA00047364"/>
    </source>
</evidence>
<dbReference type="Gene3D" id="1.10.730.10">
    <property type="entry name" value="Isoleucyl-tRNA Synthetase, Domain 1"/>
    <property type="match status" value="1"/>
</dbReference>
<dbReference type="SUPFAM" id="SSF52374">
    <property type="entry name" value="Nucleotidylyl transferase"/>
    <property type="match status" value="1"/>
</dbReference>
<dbReference type="OrthoDB" id="24670at2759"/>
<evidence type="ECO:0000256" key="1">
    <source>
        <dbReference type="ARBA" id="ARBA00005594"/>
    </source>
</evidence>
<dbReference type="GO" id="GO:0004825">
    <property type="term" value="F:methionine-tRNA ligase activity"/>
    <property type="evidence" value="ECO:0007669"/>
    <property type="project" value="UniProtKB-EC"/>
</dbReference>
<dbReference type="NCBIfam" id="TIGR00398">
    <property type="entry name" value="metG"/>
    <property type="match status" value="1"/>
</dbReference>
<dbReference type="InterPro" id="IPR015413">
    <property type="entry name" value="Methionyl/Leucyl_tRNA_Synth"/>
</dbReference>
<evidence type="ECO:0000256" key="7">
    <source>
        <dbReference type="ARBA" id="ARBA00023146"/>
    </source>
</evidence>
<evidence type="ECO:0000256" key="4">
    <source>
        <dbReference type="ARBA" id="ARBA00022741"/>
    </source>
</evidence>
<keyword evidence="3 10" id="KW-0436">Ligase</keyword>
<keyword evidence="6 10" id="KW-0648">Protein biosynthesis</keyword>
<reference evidence="13" key="1">
    <citation type="journal article" date="2015" name="Genome Announc.">
        <title>Genome sequence of the AIDS-associated pathogen Penicillium marneffei (ATCC18224) and its near taxonomic relative Talaromyces stipitatus (ATCC10500).</title>
        <authorList>
            <person name="Nierman W.C."/>
            <person name="Fedorova-Abrams N.D."/>
            <person name="Andrianopoulos A."/>
        </authorList>
    </citation>
    <scope>NUCLEOTIDE SEQUENCE [LARGE SCALE GENOMIC DNA]</scope>
    <source>
        <strain evidence="13">ATCC 18224 / CBS 334.59 / QM 7333</strain>
    </source>
</reference>
<dbReference type="EC" id="6.1.1.10" evidence="2"/>
<evidence type="ECO:0000256" key="10">
    <source>
        <dbReference type="RuleBase" id="RU363039"/>
    </source>
</evidence>
<dbReference type="HOGENOM" id="CLU_009710_9_0_1"/>
<dbReference type="CDD" id="cd00814">
    <property type="entry name" value="MetRS_core"/>
    <property type="match status" value="1"/>
</dbReference>
<accession>B6QHI7</accession>